<proteinExistence type="predicted"/>
<evidence type="ECO:0000313" key="8">
    <source>
        <dbReference type="EMBL" id="QRG05987.1"/>
    </source>
</evidence>
<dbReference type="EMBL" id="CP063362">
    <property type="protein sequence ID" value="QRG05987.1"/>
    <property type="molecule type" value="Genomic_DNA"/>
</dbReference>
<dbReference type="SUPFAM" id="SSF56281">
    <property type="entry name" value="Metallo-hydrolase/oxidoreductase"/>
    <property type="match status" value="1"/>
</dbReference>
<dbReference type="InterPro" id="IPR001279">
    <property type="entry name" value="Metallo-B-lactamas"/>
</dbReference>
<keyword evidence="6" id="KW-0694">RNA-binding</keyword>
<evidence type="ECO:0000313" key="9">
    <source>
        <dbReference type="Proteomes" id="UP000596427"/>
    </source>
</evidence>
<dbReference type="Pfam" id="PF17770">
    <property type="entry name" value="RNase_J_C"/>
    <property type="match status" value="1"/>
</dbReference>
<keyword evidence="3" id="KW-0378">Hydrolase</keyword>
<dbReference type="InterPro" id="IPR042173">
    <property type="entry name" value="RNase_J_2"/>
</dbReference>
<evidence type="ECO:0000256" key="6">
    <source>
        <dbReference type="ARBA" id="ARBA00022884"/>
    </source>
</evidence>
<dbReference type="Gene3D" id="3.10.20.580">
    <property type="match status" value="1"/>
</dbReference>
<dbReference type="KEGG" id="xdi:EZH22_23745"/>
<protein>
    <submittedName>
        <fullName evidence="8">Ribonuclease J</fullName>
    </submittedName>
</protein>
<reference evidence="8 9" key="1">
    <citation type="submission" date="2020-10" db="EMBL/GenBank/DDBJ databases">
        <title>Degradation of 1,4-Dioxane by Xanthobacter sp. YN2, via a Novel Group-2 Soluble Di-Iron Monooxygenase.</title>
        <authorList>
            <person name="Ma F."/>
            <person name="Wang Y."/>
            <person name="Yang J."/>
            <person name="Guo H."/>
            <person name="Su D."/>
            <person name="Yu L."/>
        </authorList>
    </citation>
    <scope>NUCLEOTIDE SEQUENCE [LARGE SCALE GENOMIC DNA]</scope>
    <source>
        <strain evidence="8 9">YN2</strain>
    </source>
</reference>
<dbReference type="Gene3D" id="3.60.15.10">
    <property type="entry name" value="Ribonuclease Z/Hydroxyacylglutathione hydrolase-like"/>
    <property type="match status" value="1"/>
</dbReference>
<accession>A0A974PLU4</accession>
<dbReference type="InterPro" id="IPR011108">
    <property type="entry name" value="RMMBL"/>
</dbReference>
<name>A0A974PLU4_9HYPH</name>
<dbReference type="PANTHER" id="PTHR43694:SF1">
    <property type="entry name" value="RIBONUCLEASE J"/>
    <property type="match status" value="1"/>
</dbReference>
<organism evidence="8 9">
    <name type="scientific">Xanthobacter dioxanivorans</name>
    <dbReference type="NCBI Taxonomy" id="2528964"/>
    <lineage>
        <taxon>Bacteria</taxon>
        <taxon>Pseudomonadati</taxon>
        <taxon>Pseudomonadota</taxon>
        <taxon>Alphaproteobacteria</taxon>
        <taxon>Hyphomicrobiales</taxon>
        <taxon>Xanthobacteraceae</taxon>
        <taxon>Xanthobacter</taxon>
    </lineage>
</organism>
<gene>
    <name evidence="8" type="ORF">EZH22_23745</name>
</gene>
<keyword evidence="1" id="KW-0540">Nuclease</keyword>
<dbReference type="CDD" id="cd07714">
    <property type="entry name" value="RNaseJ_MBL-fold"/>
    <property type="match status" value="1"/>
</dbReference>
<dbReference type="Pfam" id="PF22505">
    <property type="entry name" value="RNase_J_b_CASP"/>
    <property type="match status" value="1"/>
</dbReference>
<sequence>MAASDELVFAPLGGVGEIGMNLGLYGFGPRKARTWLIVDLGMSFAGEEAPGVDLVLPDIRFLEAERKHIAGLVLTHGHEDHIGAVLDLWPRLKCPIYTTRFTAGLLEAKRAGEPGAPSELPVTVVRSRQPLNIGPFSVEFIPVAHSIPDSHAIAIRTSAGLVLHTGDWKLDPTPLVGEPTDVARLAALGDEGVRAMICDSTNAIRDGVSPSEADVCASLTEIIGKTKHRVAFTTFSSNVARIRGIAEAAYANGREVVVVGRALERVIGVAREQGLLDGIRAFRTAEAYGFLPRDKVVAILTGSQGEPRAALRRIADDDHPEIALSPGDLVVFSSRTIPGNEKVVNHIVNALIKRGVEVLTDRSALVHVSGHPRRGEMEQMYRLVRPQVAVPVHGEALHLHEHAKLARSLGVPEVVTCYDGNVIRLAPGPAERVDDVPFGRLFKDGRLLLPDGGRAIPERRKLSFVGAISVAVAVDRQGGLAGDPSVEITGVPERGEGGIDMLDHVLDTVVATLDHLPKARRRDPDALAESLERAVRSAVNAVWGKKPVCHVHILEV</sequence>
<evidence type="ECO:0000256" key="3">
    <source>
        <dbReference type="ARBA" id="ARBA00022801"/>
    </source>
</evidence>
<keyword evidence="9" id="KW-1185">Reference proteome</keyword>
<dbReference type="InterPro" id="IPR041636">
    <property type="entry name" value="RNase_J_C"/>
</dbReference>
<dbReference type="SMART" id="SM00849">
    <property type="entry name" value="Lactamase_B"/>
    <property type="match status" value="1"/>
</dbReference>
<dbReference type="PANTHER" id="PTHR43694">
    <property type="entry name" value="RIBONUCLEASE J"/>
    <property type="match status" value="1"/>
</dbReference>
<dbReference type="GO" id="GO:0003723">
    <property type="term" value="F:RNA binding"/>
    <property type="evidence" value="ECO:0007669"/>
    <property type="project" value="UniProtKB-KW"/>
</dbReference>
<keyword evidence="5" id="KW-0269">Exonuclease</keyword>
<keyword evidence="4" id="KW-0862">Zinc</keyword>
<dbReference type="AlphaFoldDB" id="A0A974PLU4"/>
<evidence type="ECO:0000256" key="4">
    <source>
        <dbReference type="ARBA" id="ARBA00022833"/>
    </source>
</evidence>
<dbReference type="Pfam" id="PF00753">
    <property type="entry name" value="Lactamase_B"/>
    <property type="match status" value="1"/>
</dbReference>
<dbReference type="Gene3D" id="3.40.50.10710">
    <property type="entry name" value="Metallo-hydrolase/oxidoreductase"/>
    <property type="match status" value="1"/>
</dbReference>
<keyword evidence="2" id="KW-0479">Metal-binding</keyword>
<dbReference type="Proteomes" id="UP000596427">
    <property type="component" value="Chromosome"/>
</dbReference>
<dbReference type="InterPro" id="IPR036866">
    <property type="entry name" value="RibonucZ/Hydroxyglut_hydro"/>
</dbReference>
<dbReference type="RefSeq" id="WP_203192860.1">
    <property type="nucleotide sequence ID" value="NZ_CP063362.1"/>
</dbReference>
<evidence type="ECO:0000259" key="7">
    <source>
        <dbReference type="SMART" id="SM00849"/>
    </source>
</evidence>
<evidence type="ECO:0000256" key="2">
    <source>
        <dbReference type="ARBA" id="ARBA00022723"/>
    </source>
</evidence>
<dbReference type="GO" id="GO:0046872">
    <property type="term" value="F:metal ion binding"/>
    <property type="evidence" value="ECO:0007669"/>
    <property type="project" value="UniProtKB-KW"/>
</dbReference>
<evidence type="ECO:0000256" key="1">
    <source>
        <dbReference type="ARBA" id="ARBA00022722"/>
    </source>
</evidence>
<evidence type="ECO:0000256" key="5">
    <source>
        <dbReference type="ARBA" id="ARBA00022839"/>
    </source>
</evidence>
<feature type="domain" description="Metallo-beta-lactamase" evidence="7">
    <location>
        <begin position="19"/>
        <end position="219"/>
    </location>
</feature>
<dbReference type="GO" id="GO:0004527">
    <property type="term" value="F:exonuclease activity"/>
    <property type="evidence" value="ECO:0007669"/>
    <property type="project" value="UniProtKB-KW"/>
</dbReference>
<dbReference type="Pfam" id="PF07521">
    <property type="entry name" value="RMMBL"/>
    <property type="match status" value="1"/>
</dbReference>
<dbReference type="InterPro" id="IPR055132">
    <property type="entry name" value="RNase_J_b_CASP"/>
</dbReference>